<feature type="region of interest" description="Disordered" evidence="1">
    <location>
        <begin position="1"/>
        <end position="72"/>
    </location>
</feature>
<reference evidence="2 3" key="1">
    <citation type="journal article" date="2015" name="Fungal Genet. Biol.">
        <title>Evolution of novel wood decay mechanisms in Agaricales revealed by the genome sequences of Fistulina hepatica and Cylindrobasidium torrendii.</title>
        <authorList>
            <person name="Floudas D."/>
            <person name="Held B.W."/>
            <person name="Riley R."/>
            <person name="Nagy L.G."/>
            <person name="Koehler G."/>
            <person name="Ransdell A.S."/>
            <person name="Younus H."/>
            <person name="Chow J."/>
            <person name="Chiniquy J."/>
            <person name="Lipzen A."/>
            <person name="Tritt A."/>
            <person name="Sun H."/>
            <person name="Haridas S."/>
            <person name="LaButti K."/>
            <person name="Ohm R.A."/>
            <person name="Kues U."/>
            <person name="Blanchette R.A."/>
            <person name="Grigoriev I.V."/>
            <person name="Minto R.E."/>
            <person name="Hibbett D.S."/>
        </authorList>
    </citation>
    <scope>NUCLEOTIDE SEQUENCE [LARGE SCALE GENOMIC DNA]</scope>
    <source>
        <strain evidence="2 3">FP15055 ss-10</strain>
    </source>
</reference>
<keyword evidence="3" id="KW-1185">Reference proteome</keyword>
<dbReference type="EMBL" id="KN880575">
    <property type="protein sequence ID" value="KIY65853.1"/>
    <property type="molecule type" value="Genomic_DNA"/>
</dbReference>
<dbReference type="OrthoDB" id="1734943at2759"/>
<feature type="compositionally biased region" description="Low complexity" evidence="1">
    <location>
        <begin position="11"/>
        <end position="26"/>
    </location>
</feature>
<protein>
    <submittedName>
        <fullName evidence="2">Uncharacterized protein</fullName>
    </submittedName>
</protein>
<gene>
    <name evidence="2" type="ORF">CYLTODRAFT_491996</name>
</gene>
<dbReference type="Proteomes" id="UP000054007">
    <property type="component" value="Unassembled WGS sequence"/>
</dbReference>
<feature type="region of interest" description="Disordered" evidence="1">
    <location>
        <begin position="89"/>
        <end position="108"/>
    </location>
</feature>
<evidence type="ECO:0000256" key="1">
    <source>
        <dbReference type="SAM" id="MobiDB-lite"/>
    </source>
</evidence>
<dbReference type="AlphaFoldDB" id="A0A0D7B5M1"/>
<proteinExistence type="predicted"/>
<organism evidence="2 3">
    <name type="scientific">Cylindrobasidium torrendii FP15055 ss-10</name>
    <dbReference type="NCBI Taxonomy" id="1314674"/>
    <lineage>
        <taxon>Eukaryota</taxon>
        <taxon>Fungi</taxon>
        <taxon>Dikarya</taxon>
        <taxon>Basidiomycota</taxon>
        <taxon>Agaricomycotina</taxon>
        <taxon>Agaricomycetes</taxon>
        <taxon>Agaricomycetidae</taxon>
        <taxon>Agaricales</taxon>
        <taxon>Marasmiineae</taxon>
        <taxon>Physalacriaceae</taxon>
        <taxon>Cylindrobasidium</taxon>
    </lineage>
</organism>
<evidence type="ECO:0000313" key="2">
    <source>
        <dbReference type="EMBL" id="KIY65853.1"/>
    </source>
</evidence>
<name>A0A0D7B5M1_9AGAR</name>
<evidence type="ECO:0000313" key="3">
    <source>
        <dbReference type="Proteomes" id="UP000054007"/>
    </source>
</evidence>
<accession>A0A0D7B5M1</accession>
<feature type="region of interest" description="Disordered" evidence="1">
    <location>
        <begin position="314"/>
        <end position="368"/>
    </location>
</feature>
<sequence length="517" mass="54681">MHAIKTPSFLRPASRPSSPAPQQSAPPSRPDSGIGMERARPLQRLGLTTFRKASPAGPPTTNGTPTPLPQDGSYLELLSLKLSEAVSKALAQPNGPPTATEQVSGRRPIPNGRGHALGSLIAAELRAANGSAHLYRAILRSLHRPLSVLLGNLSSLLLPLLSSPQLHVLPSTAPQGAVLNPTQLHAASIATLAGELLETFDEFGLGLDGDVRGDGLRHVREGLHSVVTRVVNPFFAMIKNELLPLLEALETPSSKPAKGVNAPHPAITSLQTVMPAYSRALARYTSTPAAQNALASIVISLIWRALVALSSRPYTGGTPPGSPAPGGLKKRRSSPTASPPMTPPASRFAIKLPSSRPPSPTMTATSSSAADARALYDLFNLLPRPDAAKPSTQLAREAVDEAYDDIAAMPKFFDDVYSSSALHNVYQTVAKLNLSAADIPTLIALPILMHVHGNGESVSSLLGLEEHKYREGCLTSFSRAEECADAVGQGLLSKFAISPGRESVLYRWLEAELEEDS</sequence>
<dbReference type="STRING" id="1314674.A0A0D7B5M1"/>